<dbReference type="PANTHER" id="PTHR15502">
    <property type="entry name" value="CALCINEURIN-BINDING PROTEIN CABIN 1-RELATED"/>
    <property type="match status" value="1"/>
</dbReference>
<evidence type="ECO:0000256" key="3">
    <source>
        <dbReference type="PROSITE-ProRule" id="PRU00339"/>
    </source>
</evidence>
<name>A7RLX6_NEMVE</name>
<feature type="region of interest" description="Disordered" evidence="4">
    <location>
        <begin position="1"/>
        <end position="27"/>
    </location>
</feature>
<dbReference type="STRING" id="45351.A7RLX6"/>
<evidence type="ECO:0000256" key="1">
    <source>
        <dbReference type="ARBA" id="ARBA00004123"/>
    </source>
</evidence>
<protein>
    <submittedName>
        <fullName evidence="5">Uncharacterized protein</fullName>
    </submittedName>
</protein>
<dbReference type="GO" id="GO:0006325">
    <property type="term" value="P:chromatin organization"/>
    <property type="evidence" value="ECO:0007669"/>
    <property type="project" value="InterPro"/>
</dbReference>
<dbReference type="InterPro" id="IPR033053">
    <property type="entry name" value="Hir3/CABIN1"/>
</dbReference>
<feature type="repeat" description="TPR" evidence="3">
    <location>
        <begin position="119"/>
        <end position="152"/>
    </location>
</feature>
<dbReference type="PhylomeDB" id="A7RLX6"/>
<dbReference type="OrthoDB" id="77564at2759"/>
<feature type="repeat" description="TPR" evidence="3">
    <location>
        <begin position="85"/>
        <end position="118"/>
    </location>
</feature>
<evidence type="ECO:0000256" key="2">
    <source>
        <dbReference type="ARBA" id="ARBA00023242"/>
    </source>
</evidence>
<reference evidence="5 6" key="1">
    <citation type="journal article" date="2007" name="Science">
        <title>Sea anemone genome reveals ancestral eumetazoan gene repertoire and genomic organization.</title>
        <authorList>
            <person name="Putnam N.H."/>
            <person name="Srivastava M."/>
            <person name="Hellsten U."/>
            <person name="Dirks B."/>
            <person name="Chapman J."/>
            <person name="Salamov A."/>
            <person name="Terry A."/>
            <person name="Shapiro H."/>
            <person name="Lindquist E."/>
            <person name="Kapitonov V.V."/>
            <person name="Jurka J."/>
            <person name="Genikhovich G."/>
            <person name="Grigoriev I.V."/>
            <person name="Lucas S.M."/>
            <person name="Steele R.E."/>
            <person name="Finnerty J.R."/>
            <person name="Technau U."/>
            <person name="Martindale M.Q."/>
            <person name="Rokhsar D.S."/>
        </authorList>
    </citation>
    <scope>NUCLEOTIDE SEQUENCE [LARGE SCALE GENOMIC DNA]</scope>
    <source>
        <strain evidence="6">CH2 X CH6</strain>
    </source>
</reference>
<keyword evidence="3" id="KW-0802">TPR repeat</keyword>
<dbReference type="OMA" id="YNCHKNI"/>
<feature type="region of interest" description="Disordered" evidence="4">
    <location>
        <begin position="330"/>
        <end position="374"/>
    </location>
</feature>
<evidence type="ECO:0000313" key="6">
    <source>
        <dbReference type="Proteomes" id="UP000001593"/>
    </source>
</evidence>
<dbReference type="SMART" id="SM00028">
    <property type="entry name" value="TPR"/>
    <property type="match status" value="3"/>
</dbReference>
<dbReference type="eggNOG" id="ENOG502QPUI">
    <property type="taxonomic scope" value="Eukaryota"/>
</dbReference>
<dbReference type="InParanoid" id="A7RLX6"/>
<proteinExistence type="predicted"/>
<dbReference type="KEGG" id="nve:5519676"/>
<dbReference type="Gene3D" id="1.25.40.10">
    <property type="entry name" value="Tetratricopeptide repeat domain"/>
    <property type="match status" value="1"/>
</dbReference>
<keyword evidence="6" id="KW-1185">Reference proteome</keyword>
<dbReference type="AlphaFoldDB" id="A7RLX6"/>
<organism evidence="5 6">
    <name type="scientific">Nematostella vectensis</name>
    <name type="common">Starlet sea anemone</name>
    <dbReference type="NCBI Taxonomy" id="45351"/>
    <lineage>
        <taxon>Eukaryota</taxon>
        <taxon>Metazoa</taxon>
        <taxon>Cnidaria</taxon>
        <taxon>Anthozoa</taxon>
        <taxon>Hexacorallia</taxon>
        <taxon>Actiniaria</taxon>
        <taxon>Edwardsiidae</taxon>
        <taxon>Nematostella</taxon>
    </lineage>
</organism>
<dbReference type="Proteomes" id="UP000001593">
    <property type="component" value="Unassembled WGS sequence"/>
</dbReference>
<dbReference type="InterPro" id="IPR011990">
    <property type="entry name" value="TPR-like_helical_dom_sf"/>
</dbReference>
<gene>
    <name evidence="5" type="ORF">NEMVEDRAFT_v1g160307</name>
</gene>
<feature type="non-terminal residue" evidence="5">
    <location>
        <position position="374"/>
    </location>
</feature>
<dbReference type="PROSITE" id="PS50005">
    <property type="entry name" value="TPR"/>
    <property type="match status" value="2"/>
</dbReference>
<dbReference type="GO" id="GO:0005634">
    <property type="term" value="C:nucleus"/>
    <property type="evidence" value="ECO:0007669"/>
    <property type="project" value="UniProtKB-SubCell"/>
</dbReference>
<dbReference type="PANTHER" id="PTHR15502:SF7">
    <property type="entry name" value="CALCINEURIN-BINDING PROTEIN CABIN-1"/>
    <property type="match status" value="1"/>
</dbReference>
<dbReference type="InterPro" id="IPR019734">
    <property type="entry name" value="TPR_rpt"/>
</dbReference>
<keyword evidence="2" id="KW-0539">Nucleus</keyword>
<sequence length="374" mass="42259">MIRLSALNVDSSEESEPERTQESIKQAQEAEALGLYNKALQHQEAGDSVRAEQTYNLLLESHLVKEAPVPEEDEGLHKPGQVLKYSAYKNLAVLAENRGDWEKATDAYLEAVLLDDSDVTVWYHIGTVAIKSSNLGLARQAFQEGLRCNPKHWLCLSQLCSVLYAIGDYATCLGVISEALDRDEHFIKGLALRDKIFSEEPYLQRDYQYLRSLFVNTVDDEYTEEAEQHVKEALHLREERLRVIETYRKEPAPLEPVKPLTSYTWAALGECFVALYDHLTSPDDPKSLARRINLESYYKAIVTPDISMPHKASLAKLSDQTPASNFSTEGFQVYKATGNPADNEDKLPKKTAKRKKPPPSGMDTEFPPKRRSAR</sequence>
<evidence type="ECO:0000256" key="4">
    <source>
        <dbReference type="SAM" id="MobiDB-lite"/>
    </source>
</evidence>
<dbReference type="EMBL" id="DS469519">
    <property type="protein sequence ID" value="EDO47410.1"/>
    <property type="molecule type" value="Genomic_DNA"/>
</dbReference>
<accession>A7RLX6</accession>
<dbReference type="HOGENOM" id="CLU_740979_0_0_1"/>
<comment type="subcellular location">
    <subcellularLocation>
        <location evidence="1">Nucleus</location>
    </subcellularLocation>
</comment>
<dbReference type="SUPFAM" id="SSF48452">
    <property type="entry name" value="TPR-like"/>
    <property type="match status" value="1"/>
</dbReference>
<evidence type="ECO:0000313" key="5">
    <source>
        <dbReference type="EMBL" id="EDO47410.1"/>
    </source>
</evidence>